<evidence type="ECO:0000259" key="2">
    <source>
        <dbReference type="Pfam" id="PF02705"/>
    </source>
</evidence>
<dbReference type="Proteomes" id="UP000631114">
    <property type="component" value="Unassembled WGS sequence"/>
</dbReference>
<evidence type="ECO:0000313" key="3">
    <source>
        <dbReference type="EMBL" id="KAF9624215.1"/>
    </source>
</evidence>
<dbReference type="EMBL" id="JADFTS010000001">
    <property type="protein sequence ID" value="KAF9624215.1"/>
    <property type="molecule type" value="Genomic_DNA"/>
</dbReference>
<dbReference type="GO" id="GO:0015079">
    <property type="term" value="F:potassium ion transmembrane transporter activity"/>
    <property type="evidence" value="ECO:0007669"/>
    <property type="project" value="InterPro"/>
</dbReference>
<dbReference type="InterPro" id="IPR003855">
    <property type="entry name" value="K+_transporter"/>
</dbReference>
<dbReference type="PANTHER" id="PTHR30540:SF13">
    <property type="entry name" value="POTASSIUM TRANSPORTER 17-RELATED"/>
    <property type="match status" value="1"/>
</dbReference>
<comment type="caution">
    <text evidence="3">The sequence shown here is derived from an EMBL/GenBank/DDBJ whole genome shotgun (WGS) entry which is preliminary data.</text>
</comment>
<gene>
    <name evidence="3" type="ORF">IFM89_008153</name>
</gene>
<evidence type="ECO:0000313" key="4">
    <source>
        <dbReference type="Proteomes" id="UP000631114"/>
    </source>
</evidence>
<name>A0A835ISC3_9MAGN</name>
<dbReference type="Pfam" id="PF02705">
    <property type="entry name" value="K_trans"/>
    <property type="match status" value="1"/>
</dbReference>
<reference evidence="3 4" key="1">
    <citation type="submission" date="2020-10" db="EMBL/GenBank/DDBJ databases">
        <title>The Coptis chinensis genome and diversification of protoberbering-type alkaloids.</title>
        <authorList>
            <person name="Wang B."/>
            <person name="Shu S."/>
            <person name="Song C."/>
            <person name="Liu Y."/>
        </authorList>
    </citation>
    <scope>NUCLEOTIDE SEQUENCE [LARGE SCALE GENOMIC DNA]</scope>
    <source>
        <strain evidence="3">HL-2020</strain>
        <tissue evidence="3">Leaf</tissue>
    </source>
</reference>
<dbReference type="PANTHER" id="PTHR30540">
    <property type="entry name" value="OSMOTIC STRESS POTASSIUM TRANSPORTER"/>
    <property type="match status" value="1"/>
</dbReference>
<dbReference type="InterPro" id="IPR053951">
    <property type="entry name" value="K_trans_N"/>
</dbReference>
<dbReference type="GO" id="GO:0016020">
    <property type="term" value="C:membrane"/>
    <property type="evidence" value="ECO:0007669"/>
    <property type="project" value="InterPro"/>
</dbReference>
<protein>
    <recommendedName>
        <fullName evidence="2">K+ potassium transporter integral membrane domain-containing protein</fullName>
    </recommendedName>
</protein>
<evidence type="ECO:0000256" key="1">
    <source>
        <dbReference type="ARBA" id="ARBA00008440"/>
    </source>
</evidence>
<keyword evidence="4" id="KW-1185">Reference proteome</keyword>
<accession>A0A835ISC3</accession>
<proteinExistence type="inferred from homology"/>
<dbReference type="AlphaFoldDB" id="A0A835ISC3"/>
<organism evidence="3 4">
    <name type="scientific">Coptis chinensis</name>
    <dbReference type="NCBI Taxonomy" id="261450"/>
    <lineage>
        <taxon>Eukaryota</taxon>
        <taxon>Viridiplantae</taxon>
        <taxon>Streptophyta</taxon>
        <taxon>Embryophyta</taxon>
        <taxon>Tracheophyta</taxon>
        <taxon>Spermatophyta</taxon>
        <taxon>Magnoliopsida</taxon>
        <taxon>Ranunculales</taxon>
        <taxon>Ranunculaceae</taxon>
        <taxon>Coptidoideae</taxon>
        <taxon>Coptis</taxon>
    </lineage>
</organism>
<sequence length="100" mass="11120">MFFGLDSQGLLADLGHFSKHSIQQLYVASQALISATFSMIKQSVVLDYFTRVKLVRTSTYKEGEVYSPEVNYILMIICASLFGDGKDLGNAFGVVDMWPV</sequence>
<comment type="similarity">
    <text evidence="1">Belongs to the HAK/KUP transporter (TC 2.A.72.3) family.</text>
</comment>
<dbReference type="OrthoDB" id="504708at2759"/>
<feature type="domain" description="K+ potassium transporter integral membrane" evidence="2">
    <location>
        <begin position="27"/>
        <end position="94"/>
    </location>
</feature>